<keyword evidence="1" id="KW-1133">Transmembrane helix</keyword>
<evidence type="ECO:0000256" key="1">
    <source>
        <dbReference type="SAM" id="Phobius"/>
    </source>
</evidence>
<name>A0A1B6EJD7_9HEMI</name>
<accession>A0A1B6EJD7</accession>
<protein>
    <submittedName>
        <fullName evidence="2">Uncharacterized protein</fullName>
    </submittedName>
</protein>
<gene>
    <name evidence="2" type="ORF">g.21556</name>
</gene>
<sequence>PSAPQVVVDKFVEDMRTMSPLTSTSLSALGICLIVMVTLGIYYHRKLDAKMSQVALEVAGIDRRVDAKAVVQAFIMYLLELSVKAEESMDMALFMSEMRRKAKIKRPRRPVLVEARVPEFLPNLKAERCQKDGVAVLDINDESELKTELNEQFTAAHLEPKKVETSDAEFFRTEIPESLVPKKSPTPRIKKRPIQC</sequence>
<keyword evidence="1" id="KW-0812">Transmembrane</keyword>
<feature type="transmembrane region" description="Helical" evidence="1">
    <location>
        <begin position="25"/>
        <end position="43"/>
    </location>
</feature>
<proteinExistence type="predicted"/>
<dbReference type="AlphaFoldDB" id="A0A1B6EJD7"/>
<organism evidence="2">
    <name type="scientific">Cuerna arida</name>
    <dbReference type="NCBI Taxonomy" id="1464854"/>
    <lineage>
        <taxon>Eukaryota</taxon>
        <taxon>Metazoa</taxon>
        <taxon>Ecdysozoa</taxon>
        <taxon>Arthropoda</taxon>
        <taxon>Hexapoda</taxon>
        <taxon>Insecta</taxon>
        <taxon>Pterygota</taxon>
        <taxon>Neoptera</taxon>
        <taxon>Paraneoptera</taxon>
        <taxon>Hemiptera</taxon>
        <taxon>Auchenorrhyncha</taxon>
        <taxon>Membracoidea</taxon>
        <taxon>Cicadellidae</taxon>
        <taxon>Cicadellinae</taxon>
        <taxon>Proconiini</taxon>
        <taxon>Cuerna</taxon>
    </lineage>
</organism>
<dbReference type="EMBL" id="GECZ01031722">
    <property type="protein sequence ID" value="JAS38047.1"/>
    <property type="molecule type" value="Transcribed_RNA"/>
</dbReference>
<feature type="non-terminal residue" evidence="2">
    <location>
        <position position="1"/>
    </location>
</feature>
<evidence type="ECO:0000313" key="2">
    <source>
        <dbReference type="EMBL" id="JAS38047.1"/>
    </source>
</evidence>
<keyword evidence="1" id="KW-0472">Membrane</keyword>
<reference evidence="2" key="1">
    <citation type="submission" date="2015-11" db="EMBL/GenBank/DDBJ databases">
        <title>De novo transcriptome assembly of four potential Pierce s Disease insect vectors from Arizona vineyards.</title>
        <authorList>
            <person name="Tassone E.E."/>
        </authorList>
    </citation>
    <scope>NUCLEOTIDE SEQUENCE</scope>
</reference>